<name>A0ABP9ZXM7_9GAMM</name>
<dbReference type="RefSeq" id="WP_353293818.1">
    <property type="nucleotide sequence ID" value="NZ_BAABWH010000002.1"/>
</dbReference>
<evidence type="ECO:0000259" key="2">
    <source>
        <dbReference type="Pfam" id="PF14086"/>
    </source>
</evidence>
<feature type="signal peptide" evidence="1">
    <location>
        <begin position="1"/>
        <end position="20"/>
    </location>
</feature>
<dbReference type="EMBL" id="BAABWH010000002">
    <property type="protein sequence ID" value="GAA6144880.1"/>
    <property type="molecule type" value="Genomic_DNA"/>
</dbReference>
<evidence type="ECO:0000256" key="1">
    <source>
        <dbReference type="SAM" id="SignalP"/>
    </source>
</evidence>
<keyword evidence="1" id="KW-0732">Signal</keyword>
<reference evidence="3 4" key="1">
    <citation type="submission" date="2024-04" db="EMBL/GenBank/DDBJ databases">
        <title>Draft genome sequence of Thalassolituus maritimus NBRC 116585.</title>
        <authorList>
            <person name="Miyakawa T."/>
            <person name="Kusuya Y."/>
            <person name="Miura T."/>
        </authorList>
    </citation>
    <scope>NUCLEOTIDE SEQUENCE [LARGE SCALE GENOMIC DNA]</scope>
    <source>
        <strain evidence="3 4">5NW40-0001</strain>
    </source>
</reference>
<feature type="domain" description="DUF4266" evidence="2">
    <location>
        <begin position="24"/>
        <end position="73"/>
    </location>
</feature>
<organism evidence="3 4">
    <name type="scientific">Thalassolituus maritimus</name>
    <dbReference type="NCBI Taxonomy" id="484498"/>
    <lineage>
        <taxon>Bacteria</taxon>
        <taxon>Pseudomonadati</taxon>
        <taxon>Pseudomonadota</taxon>
        <taxon>Gammaproteobacteria</taxon>
        <taxon>Oceanospirillales</taxon>
        <taxon>Oceanospirillaceae</taxon>
        <taxon>Thalassolituus</taxon>
    </lineage>
</organism>
<proteinExistence type="predicted"/>
<comment type="caution">
    <text evidence="3">The sequence shown here is derived from an EMBL/GenBank/DDBJ whole genome shotgun (WGS) entry which is preliminary data.</text>
</comment>
<dbReference type="Proteomes" id="UP001481413">
    <property type="component" value="Unassembled WGS sequence"/>
</dbReference>
<keyword evidence="4" id="KW-1185">Reference proteome</keyword>
<dbReference type="PROSITE" id="PS51257">
    <property type="entry name" value="PROKAR_LIPOPROTEIN"/>
    <property type="match status" value="1"/>
</dbReference>
<gene>
    <name evidence="3" type="ORF">NBRC116585_09970</name>
</gene>
<evidence type="ECO:0000313" key="4">
    <source>
        <dbReference type="Proteomes" id="UP001481413"/>
    </source>
</evidence>
<sequence length="73" mass="7598">MKHITYRILGLCTLVLMATACTTVQPWERGSLAQDVMAWQADAMKGSLDNHIHFAKEGTSGGGSAAGGGCGCN</sequence>
<feature type="chain" id="PRO_5045515824" description="DUF4266 domain-containing protein" evidence="1">
    <location>
        <begin position="21"/>
        <end position="73"/>
    </location>
</feature>
<dbReference type="Pfam" id="PF14086">
    <property type="entry name" value="DUF4266"/>
    <property type="match status" value="1"/>
</dbReference>
<evidence type="ECO:0000313" key="3">
    <source>
        <dbReference type="EMBL" id="GAA6144880.1"/>
    </source>
</evidence>
<accession>A0ABP9ZXM7</accession>
<protein>
    <recommendedName>
        <fullName evidence="2">DUF4266 domain-containing protein</fullName>
    </recommendedName>
</protein>
<dbReference type="InterPro" id="IPR025362">
    <property type="entry name" value="DUF4266"/>
</dbReference>